<dbReference type="Proteomes" id="UP000062645">
    <property type="component" value="Chromosome"/>
</dbReference>
<organism evidence="1 2">
    <name type="scientific">Nostoc piscinale CENA21</name>
    <dbReference type="NCBI Taxonomy" id="224013"/>
    <lineage>
        <taxon>Bacteria</taxon>
        <taxon>Bacillati</taxon>
        <taxon>Cyanobacteriota</taxon>
        <taxon>Cyanophyceae</taxon>
        <taxon>Nostocales</taxon>
        <taxon>Nostocaceae</taxon>
        <taxon>Nostoc</taxon>
    </lineage>
</organism>
<evidence type="ECO:0000313" key="1">
    <source>
        <dbReference type="EMBL" id="ALF52795.1"/>
    </source>
</evidence>
<dbReference type="EMBL" id="CP012036">
    <property type="protein sequence ID" value="ALF52795.1"/>
    <property type="molecule type" value="Genomic_DNA"/>
</dbReference>
<keyword evidence="2" id="KW-1185">Reference proteome</keyword>
<gene>
    <name evidence="1" type="ORF">ACX27_07870</name>
</gene>
<reference evidence="2" key="1">
    <citation type="submission" date="2015-07" db="EMBL/GenBank/DDBJ databases">
        <title>Genome Of Nitrogen-Fixing Cyanobacterium Nostoc piscinale CENA21 From Solimoes/Amazon River Floodplain Sediments And Comparative Genomics To Uncover Biosynthetic Natural Products Potential.</title>
        <authorList>
            <person name="Leao T.F."/>
            <person name="Leao P.N."/>
            <person name="Guimaraes P.I."/>
            <person name="de Melo A.G.C."/>
            <person name="Ramos R.T.J."/>
            <person name="Silva A."/>
            <person name="Fiore M.F."/>
            <person name="Schneider M.P.C."/>
        </authorList>
    </citation>
    <scope>NUCLEOTIDE SEQUENCE [LARGE SCALE GENOMIC DNA]</scope>
    <source>
        <strain evidence="2">CENA21</strain>
    </source>
</reference>
<accession>A0A0M4T115</accession>
<sequence length="150" mass="18109">MSLTEQDINRLRVSYPIKTPRDIKELNFWLECLEEYQKEVEEESYQHPYIPYSSLNYSVKKCPDDPSTGAATRERMEDLVTKIGRSERRDKETFGTSLFIDECPEIEISEDSQRLYLQGFDYRRQYPDHIPEEFHNENRHRYIRNDFNIS</sequence>
<dbReference type="AlphaFoldDB" id="A0A0M4T115"/>
<dbReference type="RefSeq" id="WP_062290611.1">
    <property type="nucleotide sequence ID" value="NZ_CP012036.1"/>
</dbReference>
<evidence type="ECO:0000313" key="2">
    <source>
        <dbReference type="Proteomes" id="UP000062645"/>
    </source>
</evidence>
<reference evidence="1 2" key="2">
    <citation type="journal article" date="2016" name="Genome Announc.">
        <title>Draft Genome Sequence of the N2-Fixing Cyanobacterium Nostoc piscinale CENA21, Isolated from the Brazilian Amazon Floodplain.</title>
        <authorList>
            <person name="Leao T."/>
            <person name="Guimaraes P.I."/>
            <person name="de Melo A.G."/>
            <person name="Ramos R.T."/>
            <person name="Leao P.N."/>
            <person name="Silva A."/>
            <person name="Fiore M.F."/>
            <person name="Schneider M.P."/>
        </authorList>
    </citation>
    <scope>NUCLEOTIDE SEQUENCE [LARGE SCALE GENOMIC DNA]</scope>
    <source>
        <strain evidence="1 2">CENA21</strain>
    </source>
</reference>
<dbReference type="KEGG" id="npz:ACX27_07870"/>
<protein>
    <submittedName>
        <fullName evidence="1">Uncharacterized protein</fullName>
    </submittedName>
</protein>
<dbReference type="PATRIC" id="fig|224013.5.peg.1909"/>
<proteinExistence type="predicted"/>
<name>A0A0M4T115_9NOSO</name>